<feature type="transmembrane region" description="Helical" evidence="1">
    <location>
        <begin position="50"/>
        <end position="70"/>
    </location>
</feature>
<evidence type="ECO:0000313" key="3">
    <source>
        <dbReference type="Proteomes" id="UP000013827"/>
    </source>
</evidence>
<feature type="transmembrane region" description="Helical" evidence="1">
    <location>
        <begin position="76"/>
        <end position="93"/>
    </location>
</feature>
<protein>
    <recommendedName>
        <fullName evidence="4">YrhK domain-containing protein</fullName>
    </recommendedName>
</protein>
<dbReference type="EnsemblProtists" id="EOD20963">
    <property type="protein sequence ID" value="EOD20963"/>
    <property type="gene ID" value="EMIHUDRAFT_208015"/>
</dbReference>
<keyword evidence="1" id="KW-0812">Transmembrane</keyword>
<proteinExistence type="predicted"/>
<dbReference type="Proteomes" id="UP000013827">
    <property type="component" value="Unassembled WGS sequence"/>
</dbReference>
<dbReference type="PaxDb" id="2903-EOD20963"/>
<accession>A0A0D3JBS8</accession>
<dbReference type="Pfam" id="PF03134">
    <property type="entry name" value="TB2_DP1_HVA22"/>
    <property type="match status" value="1"/>
</dbReference>
<dbReference type="AlphaFoldDB" id="A0A0D3JBS8"/>
<evidence type="ECO:0000313" key="2">
    <source>
        <dbReference type="EnsemblProtists" id="EOD20963"/>
    </source>
</evidence>
<dbReference type="KEGG" id="ehx:EMIHUDRAFT_208015"/>
<keyword evidence="3" id="KW-1185">Reference proteome</keyword>
<organism evidence="2 3">
    <name type="scientific">Emiliania huxleyi (strain CCMP1516)</name>
    <dbReference type="NCBI Taxonomy" id="280463"/>
    <lineage>
        <taxon>Eukaryota</taxon>
        <taxon>Haptista</taxon>
        <taxon>Haptophyta</taxon>
        <taxon>Prymnesiophyceae</taxon>
        <taxon>Isochrysidales</taxon>
        <taxon>Noelaerhabdaceae</taxon>
        <taxon>Emiliania</taxon>
    </lineage>
</organism>
<evidence type="ECO:0000256" key="1">
    <source>
        <dbReference type="SAM" id="Phobius"/>
    </source>
</evidence>
<reference evidence="2" key="2">
    <citation type="submission" date="2024-10" db="UniProtKB">
        <authorList>
            <consortium name="EnsemblProtists"/>
        </authorList>
    </citation>
    <scope>IDENTIFICATION</scope>
</reference>
<dbReference type="HOGENOM" id="CLU_2019550_0_0_1"/>
<name>A0A0D3JBS8_EMIH1</name>
<dbReference type="GeneID" id="17266510"/>
<sequence>MGCGGLSAARTVAFARGEASIQTRCMRHDSRQRALESDGHDDDVKWLTFWFAYSFVNFAGSLFSNVFFFIPFWGEVLLGTTVFLALGGSELVLKPILLKNQEVIDKVLSKGAALKDKVVAKAA</sequence>
<reference evidence="3" key="1">
    <citation type="journal article" date="2013" name="Nature">
        <title>Pan genome of the phytoplankton Emiliania underpins its global distribution.</title>
        <authorList>
            <person name="Read B.A."/>
            <person name="Kegel J."/>
            <person name="Klute M.J."/>
            <person name="Kuo A."/>
            <person name="Lefebvre S.C."/>
            <person name="Maumus F."/>
            <person name="Mayer C."/>
            <person name="Miller J."/>
            <person name="Monier A."/>
            <person name="Salamov A."/>
            <person name="Young J."/>
            <person name="Aguilar M."/>
            <person name="Claverie J.M."/>
            <person name="Frickenhaus S."/>
            <person name="Gonzalez K."/>
            <person name="Herman E.K."/>
            <person name="Lin Y.C."/>
            <person name="Napier J."/>
            <person name="Ogata H."/>
            <person name="Sarno A.F."/>
            <person name="Shmutz J."/>
            <person name="Schroeder D."/>
            <person name="de Vargas C."/>
            <person name="Verret F."/>
            <person name="von Dassow P."/>
            <person name="Valentin K."/>
            <person name="Van de Peer Y."/>
            <person name="Wheeler G."/>
            <person name="Dacks J.B."/>
            <person name="Delwiche C.F."/>
            <person name="Dyhrman S.T."/>
            <person name="Glockner G."/>
            <person name="John U."/>
            <person name="Richards T."/>
            <person name="Worden A.Z."/>
            <person name="Zhang X."/>
            <person name="Grigoriev I.V."/>
            <person name="Allen A.E."/>
            <person name="Bidle K."/>
            <person name="Borodovsky M."/>
            <person name="Bowler C."/>
            <person name="Brownlee C."/>
            <person name="Cock J.M."/>
            <person name="Elias M."/>
            <person name="Gladyshev V.N."/>
            <person name="Groth M."/>
            <person name="Guda C."/>
            <person name="Hadaegh A."/>
            <person name="Iglesias-Rodriguez M.D."/>
            <person name="Jenkins J."/>
            <person name="Jones B.M."/>
            <person name="Lawson T."/>
            <person name="Leese F."/>
            <person name="Lindquist E."/>
            <person name="Lobanov A."/>
            <person name="Lomsadze A."/>
            <person name="Malik S.B."/>
            <person name="Marsh M.E."/>
            <person name="Mackinder L."/>
            <person name="Mock T."/>
            <person name="Mueller-Roeber B."/>
            <person name="Pagarete A."/>
            <person name="Parker M."/>
            <person name="Probert I."/>
            <person name="Quesneville H."/>
            <person name="Raines C."/>
            <person name="Rensing S.A."/>
            <person name="Riano-Pachon D.M."/>
            <person name="Richier S."/>
            <person name="Rokitta S."/>
            <person name="Shiraiwa Y."/>
            <person name="Soanes D.M."/>
            <person name="van der Giezen M."/>
            <person name="Wahlund T.M."/>
            <person name="Williams B."/>
            <person name="Wilson W."/>
            <person name="Wolfe G."/>
            <person name="Wurch L.L."/>
        </authorList>
    </citation>
    <scope>NUCLEOTIDE SEQUENCE</scope>
</reference>
<evidence type="ECO:0008006" key="4">
    <source>
        <dbReference type="Google" id="ProtNLM"/>
    </source>
</evidence>
<keyword evidence="1" id="KW-0472">Membrane</keyword>
<dbReference type="RefSeq" id="XP_005773392.1">
    <property type="nucleotide sequence ID" value="XM_005773335.1"/>
</dbReference>
<keyword evidence="1" id="KW-1133">Transmembrane helix</keyword>
<dbReference type="InterPro" id="IPR004345">
    <property type="entry name" value="TB2_DP1_HVA22"/>
</dbReference>